<dbReference type="SUPFAM" id="SSF46626">
    <property type="entry name" value="Cytochrome c"/>
    <property type="match status" value="1"/>
</dbReference>
<organism evidence="1 2">
    <name type="scientific">Lichenibacterium minor</name>
    <dbReference type="NCBI Taxonomy" id="2316528"/>
    <lineage>
        <taxon>Bacteria</taxon>
        <taxon>Pseudomonadati</taxon>
        <taxon>Pseudomonadota</taxon>
        <taxon>Alphaproteobacteria</taxon>
        <taxon>Hyphomicrobiales</taxon>
        <taxon>Lichenihabitantaceae</taxon>
        <taxon>Lichenibacterium</taxon>
    </lineage>
</organism>
<gene>
    <name evidence="1" type="ORF">D3273_14455</name>
</gene>
<evidence type="ECO:0000313" key="2">
    <source>
        <dbReference type="Proteomes" id="UP000290759"/>
    </source>
</evidence>
<protein>
    <submittedName>
        <fullName evidence="1">Cytochrome c</fullName>
    </submittedName>
</protein>
<accession>A0A4Q2U8A4</accession>
<dbReference type="AlphaFoldDB" id="A0A4Q2U8A4"/>
<evidence type="ECO:0000313" key="1">
    <source>
        <dbReference type="EMBL" id="RYC31361.1"/>
    </source>
</evidence>
<dbReference type="OrthoDB" id="9789237at2"/>
<keyword evidence="2" id="KW-1185">Reference proteome</keyword>
<dbReference type="Proteomes" id="UP000290759">
    <property type="component" value="Unassembled WGS sequence"/>
</dbReference>
<dbReference type="Gene3D" id="1.10.760.10">
    <property type="entry name" value="Cytochrome c-like domain"/>
    <property type="match status" value="1"/>
</dbReference>
<dbReference type="EMBL" id="QYBB01000015">
    <property type="protein sequence ID" value="RYC31361.1"/>
    <property type="molecule type" value="Genomic_DNA"/>
</dbReference>
<dbReference type="InterPro" id="IPR036909">
    <property type="entry name" value="Cyt_c-like_dom_sf"/>
</dbReference>
<dbReference type="InterPro" id="IPR006311">
    <property type="entry name" value="TAT_signal"/>
</dbReference>
<dbReference type="GO" id="GO:0020037">
    <property type="term" value="F:heme binding"/>
    <property type="evidence" value="ECO:0007669"/>
    <property type="project" value="InterPro"/>
</dbReference>
<dbReference type="PROSITE" id="PS51318">
    <property type="entry name" value="TAT"/>
    <property type="match status" value="1"/>
</dbReference>
<proteinExistence type="predicted"/>
<sequence length="121" mass="12593">MVGSPDERGRRQVAETRAAAVAAAAEAAAPKTASADGVTLTSVSFTLPTSDREYPAGPHADAINGNCLSCHSAGMVLTQPELSRAEWQGEVNKMVKVYKAPVSPEDAAAVVEYLAQLKPGR</sequence>
<comment type="caution">
    <text evidence="1">The sequence shown here is derived from an EMBL/GenBank/DDBJ whole genome shotgun (WGS) entry which is preliminary data.</text>
</comment>
<reference evidence="1 2" key="1">
    <citation type="submission" date="2018-12" db="EMBL/GenBank/DDBJ databases">
        <authorList>
            <person name="Grouzdev D.S."/>
            <person name="Krutkina M.S."/>
        </authorList>
    </citation>
    <scope>NUCLEOTIDE SEQUENCE [LARGE SCALE GENOMIC DNA]</scope>
    <source>
        <strain evidence="1 2">RmlP026</strain>
    </source>
</reference>
<dbReference type="GO" id="GO:0009055">
    <property type="term" value="F:electron transfer activity"/>
    <property type="evidence" value="ECO:0007669"/>
    <property type="project" value="InterPro"/>
</dbReference>
<reference evidence="1 2" key="2">
    <citation type="submission" date="2019-02" db="EMBL/GenBank/DDBJ databases">
        <title>'Lichenibacterium ramalinii' gen. nov. sp. nov., 'Lichenibacterium minor' gen. nov. sp. nov.</title>
        <authorList>
            <person name="Pankratov T."/>
        </authorList>
    </citation>
    <scope>NUCLEOTIDE SEQUENCE [LARGE SCALE GENOMIC DNA]</scope>
    <source>
        <strain evidence="1 2">RmlP026</strain>
    </source>
</reference>
<name>A0A4Q2U8A4_9HYPH</name>